<feature type="domain" description="Carbohydrate kinase PfkB" evidence="6">
    <location>
        <begin position="6"/>
        <end position="292"/>
    </location>
</feature>
<protein>
    <submittedName>
        <fullName evidence="7">Carbohydrate kinase family protein</fullName>
    </submittedName>
</protein>
<dbReference type="EMBL" id="JAKZGS010000013">
    <property type="protein sequence ID" value="MCH7399196.1"/>
    <property type="molecule type" value="Genomic_DNA"/>
</dbReference>
<evidence type="ECO:0000256" key="5">
    <source>
        <dbReference type="ARBA" id="ARBA00022840"/>
    </source>
</evidence>
<keyword evidence="5" id="KW-0067">ATP-binding</keyword>
<dbReference type="Pfam" id="PF00294">
    <property type="entry name" value="PfkB"/>
    <property type="match status" value="1"/>
</dbReference>
<name>A0ABS9URF8_9BACT</name>
<evidence type="ECO:0000256" key="2">
    <source>
        <dbReference type="ARBA" id="ARBA00022679"/>
    </source>
</evidence>
<dbReference type="InterPro" id="IPR029056">
    <property type="entry name" value="Ribokinase-like"/>
</dbReference>
<accession>A0ABS9URF8</accession>
<sequence length="305" mass="34200">MNKEIDIIVVGELLVDLIGHEVRDEIFRTHSFRRFQGGSPANLGANLKRLGKNVHLIASVGKDGMGEYLIHELNKLGLSTSGVKERKEFPTSLVLLSRSHGTPDFIAYREADHFIFPEDIPDDYLHKTRLYHTTCFALSKQPAQYSIIEGAKRAYKFGIQLSIDLNYAPTIWPDHEEAITVIKEYCSLSPFVKVSQDDCNRIFQKEIEETKAIDIFKNWGAKIICFTKGKEGSHLRLENNESIIVPADEVKVVGDATGAGDAYWAGFLSAWLDGDDWVQCVKLASKMAAYKLSIDGPLPQKVTLK</sequence>
<dbReference type="Gene3D" id="6.10.140.490">
    <property type="match status" value="1"/>
</dbReference>
<dbReference type="PANTHER" id="PTHR43085">
    <property type="entry name" value="HEXOKINASE FAMILY MEMBER"/>
    <property type="match status" value="1"/>
</dbReference>
<evidence type="ECO:0000256" key="4">
    <source>
        <dbReference type="ARBA" id="ARBA00022777"/>
    </source>
</evidence>
<dbReference type="InterPro" id="IPR050306">
    <property type="entry name" value="PfkB_Carbo_kinase"/>
</dbReference>
<dbReference type="InterPro" id="IPR011611">
    <property type="entry name" value="PfkB_dom"/>
</dbReference>
<evidence type="ECO:0000259" key="6">
    <source>
        <dbReference type="Pfam" id="PF00294"/>
    </source>
</evidence>
<evidence type="ECO:0000313" key="8">
    <source>
        <dbReference type="Proteomes" id="UP001165488"/>
    </source>
</evidence>
<dbReference type="RefSeq" id="WP_241275699.1">
    <property type="nucleotide sequence ID" value="NZ_JAKZGS010000013.1"/>
</dbReference>
<comment type="caution">
    <text evidence="7">The sequence shown here is derived from an EMBL/GenBank/DDBJ whole genome shotgun (WGS) entry which is preliminary data.</text>
</comment>
<dbReference type="GO" id="GO:0016301">
    <property type="term" value="F:kinase activity"/>
    <property type="evidence" value="ECO:0007669"/>
    <property type="project" value="UniProtKB-KW"/>
</dbReference>
<dbReference type="Proteomes" id="UP001165488">
    <property type="component" value="Unassembled WGS sequence"/>
</dbReference>
<reference evidence="7" key="1">
    <citation type="submission" date="2022-03" db="EMBL/GenBank/DDBJ databases">
        <title>De novo assembled genomes of Belliella spp. (Cyclobacteriaceae) strains.</title>
        <authorList>
            <person name="Szabo A."/>
            <person name="Korponai K."/>
            <person name="Felfoldi T."/>
        </authorList>
    </citation>
    <scope>NUCLEOTIDE SEQUENCE</scope>
    <source>
        <strain evidence="7">DSM 107340</strain>
    </source>
</reference>
<keyword evidence="3" id="KW-0547">Nucleotide-binding</keyword>
<keyword evidence="2" id="KW-0808">Transferase</keyword>
<comment type="similarity">
    <text evidence="1">Belongs to the carbohydrate kinase PfkB family.</text>
</comment>
<dbReference type="PANTHER" id="PTHR43085:SF1">
    <property type="entry name" value="PSEUDOURIDINE KINASE-RELATED"/>
    <property type="match status" value="1"/>
</dbReference>
<evidence type="ECO:0000256" key="1">
    <source>
        <dbReference type="ARBA" id="ARBA00010688"/>
    </source>
</evidence>
<dbReference type="Gene3D" id="3.40.1190.30">
    <property type="match status" value="1"/>
</dbReference>
<dbReference type="SUPFAM" id="SSF53613">
    <property type="entry name" value="Ribokinase-like"/>
    <property type="match status" value="1"/>
</dbReference>
<proteinExistence type="inferred from homology"/>
<evidence type="ECO:0000256" key="3">
    <source>
        <dbReference type="ARBA" id="ARBA00022741"/>
    </source>
</evidence>
<keyword evidence="8" id="KW-1185">Reference proteome</keyword>
<evidence type="ECO:0000313" key="7">
    <source>
        <dbReference type="EMBL" id="MCH7399196.1"/>
    </source>
</evidence>
<keyword evidence="4 7" id="KW-0418">Kinase</keyword>
<dbReference type="Gene3D" id="3.40.1620.20">
    <property type="match status" value="1"/>
</dbReference>
<organism evidence="7 8">
    <name type="scientific">Belliella calami</name>
    <dbReference type="NCBI Taxonomy" id="2923436"/>
    <lineage>
        <taxon>Bacteria</taxon>
        <taxon>Pseudomonadati</taxon>
        <taxon>Bacteroidota</taxon>
        <taxon>Cytophagia</taxon>
        <taxon>Cytophagales</taxon>
        <taxon>Cyclobacteriaceae</taxon>
        <taxon>Belliella</taxon>
    </lineage>
</organism>
<gene>
    <name evidence="7" type="ORF">MM236_14420</name>
</gene>